<proteinExistence type="predicted"/>
<dbReference type="Pfam" id="PF20149">
    <property type="entry name" value="DUF6532"/>
    <property type="match status" value="1"/>
</dbReference>
<gene>
    <name evidence="2" type="ORF">Dda_4044</name>
</gene>
<evidence type="ECO:0000313" key="2">
    <source>
        <dbReference type="EMBL" id="KAJ6261374.1"/>
    </source>
</evidence>
<dbReference type="AlphaFoldDB" id="A0AAD6IZ11"/>
<accession>A0AAD6IZ11</accession>
<feature type="domain" description="DUF6532" evidence="1">
    <location>
        <begin position="4"/>
        <end position="75"/>
    </location>
</feature>
<keyword evidence="3" id="KW-1185">Reference proteome</keyword>
<dbReference type="Proteomes" id="UP001221413">
    <property type="component" value="Unassembled WGS sequence"/>
</dbReference>
<dbReference type="InterPro" id="IPR045341">
    <property type="entry name" value="DUF6532"/>
</dbReference>
<reference evidence="2" key="1">
    <citation type="submission" date="2023-01" db="EMBL/GenBank/DDBJ databases">
        <title>The chitinases involved in constricting ring structure development in the nematode-trapping fungus Drechslerella dactyloides.</title>
        <authorList>
            <person name="Wang R."/>
            <person name="Zhang L."/>
            <person name="Tang P."/>
            <person name="Li S."/>
            <person name="Liang L."/>
        </authorList>
    </citation>
    <scope>NUCLEOTIDE SEQUENCE</scope>
    <source>
        <strain evidence="2">YMF1.00031</strain>
    </source>
</reference>
<evidence type="ECO:0000313" key="3">
    <source>
        <dbReference type="Proteomes" id="UP001221413"/>
    </source>
</evidence>
<comment type="caution">
    <text evidence="2">The sequence shown here is derived from an EMBL/GenBank/DDBJ whole genome shotgun (WGS) entry which is preliminary data.</text>
</comment>
<organism evidence="2 3">
    <name type="scientific">Drechslerella dactyloides</name>
    <name type="common">Nematode-trapping fungus</name>
    <name type="synonym">Arthrobotrys dactyloides</name>
    <dbReference type="NCBI Taxonomy" id="74499"/>
    <lineage>
        <taxon>Eukaryota</taxon>
        <taxon>Fungi</taxon>
        <taxon>Dikarya</taxon>
        <taxon>Ascomycota</taxon>
        <taxon>Pezizomycotina</taxon>
        <taxon>Orbiliomycetes</taxon>
        <taxon>Orbiliales</taxon>
        <taxon>Orbiliaceae</taxon>
        <taxon>Drechslerella</taxon>
    </lineage>
</organism>
<protein>
    <recommendedName>
        <fullName evidence="1">DUF6532 domain-containing protein</fullName>
    </recommendedName>
</protein>
<evidence type="ECO:0000259" key="1">
    <source>
        <dbReference type="Pfam" id="PF20149"/>
    </source>
</evidence>
<dbReference type="EMBL" id="JAQGDS010000004">
    <property type="protein sequence ID" value="KAJ6261374.1"/>
    <property type="molecule type" value="Genomic_DNA"/>
</dbReference>
<sequence length="158" mass="17686">MYSISKVLIRQYWNSRKGRGIKNPDLIKELNPGILAWAATCIWIALKSWEDGTYKQNVSFKTIDGRGLFENLYKNIIGRSSEKLVTYHQRLVQAQIDTLITEPAGAKAPRNFIPVSRKSQVAGRKSQVASRKSQVASRDMSVQGQPFQEAAIAGSYAL</sequence>
<name>A0AAD6IZ11_DREDA</name>